<evidence type="ECO:0000256" key="15">
    <source>
        <dbReference type="SAM" id="SignalP"/>
    </source>
</evidence>
<dbReference type="Gene3D" id="2.60.120.310">
    <property type="entry name" value="Copper type II, ascorbate-dependent monooxygenase, N-terminal domain"/>
    <property type="match status" value="1"/>
</dbReference>
<feature type="binding site" evidence="13">
    <location>
        <position position="218"/>
    </location>
    <ligand>
        <name>Cu(2+)</name>
        <dbReference type="ChEBI" id="CHEBI:29036"/>
        <label>1</label>
        <note>catalytic</note>
    </ligand>
</feature>
<keyword evidence="6 15" id="KW-0732">Signal</keyword>
<evidence type="ECO:0000256" key="5">
    <source>
        <dbReference type="ARBA" id="ARBA00022723"/>
    </source>
</evidence>
<feature type="disulfide bond" evidence="14">
    <location>
        <begin position="45"/>
        <end position="90"/>
    </location>
</feature>
<evidence type="ECO:0000313" key="18">
    <source>
        <dbReference type="EMBL" id="CAL1689023.1"/>
    </source>
</evidence>
<evidence type="ECO:0000256" key="4">
    <source>
        <dbReference type="ARBA" id="ARBA00022525"/>
    </source>
</evidence>
<reference evidence="18" key="1">
    <citation type="submission" date="2024-04" db="EMBL/GenBank/DDBJ databases">
        <authorList>
            <consortium name="Molecular Ecology Group"/>
        </authorList>
    </citation>
    <scope>NUCLEOTIDE SEQUENCE</scope>
</reference>
<feature type="binding site" evidence="13">
    <location>
        <position position="216"/>
    </location>
    <ligand>
        <name>Cu(2+)</name>
        <dbReference type="ChEBI" id="CHEBI:29036"/>
        <label>1</label>
        <note>catalytic</note>
    </ligand>
</feature>
<proteinExistence type="inferred from homology"/>
<evidence type="ECO:0000256" key="6">
    <source>
        <dbReference type="ARBA" id="ARBA00022729"/>
    </source>
</evidence>
<feature type="disulfide bond" evidence="14">
    <location>
        <begin position="200"/>
        <end position="308"/>
    </location>
</feature>
<evidence type="ECO:0000259" key="17">
    <source>
        <dbReference type="Pfam" id="PF03712"/>
    </source>
</evidence>
<keyword evidence="8 13" id="KW-0186">Copper</keyword>
<dbReference type="InterPro" id="IPR036939">
    <property type="entry name" value="Cu2_ascorb_mOase_N_sf"/>
</dbReference>
<feature type="disulfide bond" evidence="14">
    <location>
        <begin position="268"/>
        <end position="289"/>
    </location>
</feature>
<organism evidence="18 19">
    <name type="scientific">Lasius platythorax</name>
    <dbReference type="NCBI Taxonomy" id="488582"/>
    <lineage>
        <taxon>Eukaryota</taxon>
        <taxon>Metazoa</taxon>
        <taxon>Ecdysozoa</taxon>
        <taxon>Arthropoda</taxon>
        <taxon>Hexapoda</taxon>
        <taxon>Insecta</taxon>
        <taxon>Pterygota</taxon>
        <taxon>Neoptera</taxon>
        <taxon>Endopterygota</taxon>
        <taxon>Hymenoptera</taxon>
        <taxon>Apocrita</taxon>
        <taxon>Aculeata</taxon>
        <taxon>Formicoidea</taxon>
        <taxon>Formicidae</taxon>
        <taxon>Formicinae</taxon>
        <taxon>Lasius</taxon>
        <taxon>Lasius</taxon>
    </lineage>
</organism>
<dbReference type="PANTHER" id="PTHR10680:SF14">
    <property type="entry name" value="PEPTIDYL-GLYCINE ALPHA-AMIDATING MONOOXYGENASE"/>
    <property type="match status" value="1"/>
</dbReference>
<evidence type="ECO:0000256" key="11">
    <source>
        <dbReference type="ARBA" id="ARBA00023180"/>
    </source>
</evidence>
<feature type="domain" description="Copper type II ascorbate-dependent monooxygenase C-terminal" evidence="17">
    <location>
        <begin position="176"/>
        <end position="320"/>
    </location>
</feature>
<feature type="disulfide bond" evidence="14">
    <location>
        <begin position="78"/>
        <end position="106"/>
    </location>
</feature>
<evidence type="ECO:0000313" key="19">
    <source>
        <dbReference type="Proteomes" id="UP001497644"/>
    </source>
</evidence>
<feature type="binding site" evidence="13">
    <location>
        <position position="147"/>
    </location>
    <ligand>
        <name>Cu(2+)</name>
        <dbReference type="ChEBI" id="CHEBI:29036"/>
        <label>1</label>
        <note>catalytic</note>
    </ligand>
</feature>
<evidence type="ECO:0000256" key="3">
    <source>
        <dbReference type="ARBA" id="ARBA00012689"/>
    </source>
</evidence>
<keyword evidence="11" id="KW-0325">Glycoprotein</keyword>
<dbReference type="GO" id="GO:0006518">
    <property type="term" value="P:peptide metabolic process"/>
    <property type="evidence" value="ECO:0007669"/>
    <property type="project" value="InterPro"/>
</dbReference>
<feature type="domain" description="Copper type II ascorbate-dependent monooxygenase N-terminal" evidence="16">
    <location>
        <begin position="29"/>
        <end position="154"/>
    </location>
</feature>
<dbReference type="Proteomes" id="UP001497644">
    <property type="component" value="Chromosome 9"/>
</dbReference>
<evidence type="ECO:0000256" key="8">
    <source>
        <dbReference type="ARBA" id="ARBA00023008"/>
    </source>
</evidence>
<protein>
    <recommendedName>
        <fullName evidence="3">peptidylglycine monooxygenase</fullName>
        <ecNumber evidence="3">1.14.17.3</ecNumber>
    </recommendedName>
</protein>
<dbReference type="Gene3D" id="2.60.120.230">
    <property type="match status" value="1"/>
</dbReference>
<dbReference type="InterPro" id="IPR024548">
    <property type="entry name" value="Cu2_monoox_C"/>
</dbReference>
<feature type="binding site" evidence="13">
    <location>
        <position position="72"/>
    </location>
    <ligand>
        <name>Cu(2+)</name>
        <dbReference type="ChEBI" id="CHEBI:29036"/>
        <label>1</label>
        <note>catalytic</note>
    </ligand>
</feature>
<dbReference type="InterPro" id="IPR008977">
    <property type="entry name" value="PHM/PNGase_F_dom_sf"/>
</dbReference>
<evidence type="ECO:0000256" key="2">
    <source>
        <dbReference type="ARBA" id="ARBA00010676"/>
    </source>
</evidence>
<evidence type="ECO:0000259" key="16">
    <source>
        <dbReference type="Pfam" id="PF01082"/>
    </source>
</evidence>
<dbReference type="EMBL" id="OZ034832">
    <property type="protein sequence ID" value="CAL1689023.1"/>
    <property type="molecule type" value="Genomic_DNA"/>
</dbReference>
<dbReference type="InterPro" id="IPR000323">
    <property type="entry name" value="Cu2_ascorb_mOase_N"/>
</dbReference>
<evidence type="ECO:0000256" key="12">
    <source>
        <dbReference type="ARBA" id="ARBA00048431"/>
    </source>
</evidence>
<dbReference type="AlphaFoldDB" id="A0AAV2PBR7"/>
<feature type="binding site" evidence="13">
    <location>
        <position position="71"/>
    </location>
    <ligand>
        <name>Cu(2+)</name>
        <dbReference type="ChEBI" id="CHEBI:29036"/>
        <label>1</label>
        <note>catalytic</note>
    </ligand>
</feature>
<keyword evidence="10 14" id="KW-1015">Disulfide bond</keyword>
<dbReference type="Pfam" id="PF01082">
    <property type="entry name" value="Cu2_monooxygen"/>
    <property type="match status" value="1"/>
</dbReference>
<dbReference type="GO" id="GO:0005576">
    <property type="term" value="C:extracellular region"/>
    <property type="evidence" value="ECO:0007669"/>
    <property type="project" value="UniProtKB-SubCell"/>
</dbReference>
<dbReference type="InterPro" id="IPR014784">
    <property type="entry name" value="Cu2_ascorb_mOase-like_C"/>
</dbReference>
<evidence type="ECO:0000256" key="10">
    <source>
        <dbReference type="ARBA" id="ARBA00023157"/>
    </source>
</evidence>
<dbReference type="FunFam" id="2.60.120.230:FF:000002">
    <property type="entry name" value="Peptidyl-glycine alpha-amidating monooxygenase B"/>
    <property type="match status" value="1"/>
</dbReference>
<evidence type="ECO:0000256" key="7">
    <source>
        <dbReference type="ARBA" id="ARBA00023002"/>
    </source>
</evidence>
<name>A0AAV2PBR7_9HYME</name>
<dbReference type="FunFam" id="2.60.120.310:FF:000005">
    <property type="entry name" value="Peptidylglycine alpha-hydroxylating monooxygenase"/>
    <property type="match status" value="1"/>
</dbReference>
<sequence>MLGKRSLTYCFAFAVFFKLTCCYKTEKYSLFMPNVRPNTPELYLCTPVRIDFTKNYYITGFEPNATMETAHHILIYGCSKPGSAKQVWNCGEMMIGANKQDTASPCREGTQIIYAWGRDAPALDLPDEVGFKVGGDSPIQYIVLQVHYAHIDHFKDGRTDNSGVILHYTTHPLNKLAGVILLGTGGTIPPKKVVHMETSCPITENKVIYPFAYRTHTHSLGKVVSGYVVKPNNKWIELGKRDPLTPQMFYPVTNKVPITYGDILAARCTMENIRDRPTFIGSTNEDEMCNMYIMYYVENDSPLKRKYCFTQGPPLYYWNQQLRNIPDKEASIL</sequence>
<comment type="catalytic activity">
    <reaction evidence="12">
        <text>a [peptide]-C-terminal glycine + 2 L-ascorbate + O2 = a [peptide]-C-terminal (2S)-2-hydroxyglycine + 2 monodehydro-L-ascorbate radical + H2O</text>
        <dbReference type="Rhea" id="RHEA:21452"/>
        <dbReference type="Rhea" id="RHEA-COMP:13486"/>
        <dbReference type="Rhea" id="RHEA-COMP:15321"/>
        <dbReference type="ChEBI" id="CHEBI:15377"/>
        <dbReference type="ChEBI" id="CHEBI:15379"/>
        <dbReference type="ChEBI" id="CHEBI:38290"/>
        <dbReference type="ChEBI" id="CHEBI:59513"/>
        <dbReference type="ChEBI" id="CHEBI:137000"/>
        <dbReference type="ChEBI" id="CHEBI:142768"/>
        <dbReference type="EC" id="1.14.17.3"/>
    </reaction>
</comment>
<feature type="binding site" evidence="13">
    <location>
        <position position="288"/>
    </location>
    <ligand>
        <name>Cu(2+)</name>
        <dbReference type="ChEBI" id="CHEBI:29036"/>
        <label>1</label>
        <note>catalytic</note>
    </ligand>
</feature>
<comment type="similarity">
    <text evidence="2">Belongs to the copper type II ascorbate-dependent monooxygenase family.</text>
</comment>
<evidence type="ECO:0000256" key="14">
    <source>
        <dbReference type="PIRSR" id="PIRSR600720-3"/>
    </source>
</evidence>
<evidence type="ECO:0000256" key="9">
    <source>
        <dbReference type="ARBA" id="ARBA00023033"/>
    </source>
</evidence>
<accession>A0AAV2PBR7</accession>
<evidence type="ECO:0000256" key="13">
    <source>
        <dbReference type="PIRSR" id="PIRSR600720-2"/>
    </source>
</evidence>
<keyword evidence="9" id="KW-0503">Monooxygenase</keyword>
<dbReference type="Pfam" id="PF03712">
    <property type="entry name" value="Cu2_monoox_C"/>
    <property type="match status" value="1"/>
</dbReference>
<dbReference type="GO" id="GO:0004504">
    <property type="term" value="F:peptidylglycine monooxygenase activity"/>
    <property type="evidence" value="ECO:0007669"/>
    <property type="project" value="UniProtKB-EC"/>
</dbReference>
<evidence type="ECO:0000256" key="1">
    <source>
        <dbReference type="ARBA" id="ARBA00004613"/>
    </source>
</evidence>
<comment type="subcellular location">
    <subcellularLocation>
        <location evidence="1">Secreted</location>
    </subcellularLocation>
</comment>
<dbReference type="SUPFAM" id="SSF49742">
    <property type="entry name" value="PHM/PNGase F"/>
    <property type="match status" value="2"/>
</dbReference>
<feature type="signal peptide" evidence="15">
    <location>
        <begin position="1"/>
        <end position="22"/>
    </location>
</feature>
<feature type="chain" id="PRO_5043461080" description="peptidylglycine monooxygenase" evidence="15">
    <location>
        <begin position="23"/>
        <end position="333"/>
    </location>
</feature>
<keyword evidence="5 13" id="KW-0479">Metal-binding</keyword>
<keyword evidence="4" id="KW-0964">Secreted</keyword>
<dbReference type="GO" id="GO:0016020">
    <property type="term" value="C:membrane"/>
    <property type="evidence" value="ECO:0007669"/>
    <property type="project" value="InterPro"/>
</dbReference>
<dbReference type="InterPro" id="IPR000720">
    <property type="entry name" value="PHM/PAL"/>
</dbReference>
<dbReference type="EC" id="1.14.17.3" evidence="3"/>
<comment type="cofactor">
    <cofactor evidence="13">
        <name>Cu(2+)</name>
        <dbReference type="ChEBI" id="CHEBI:29036"/>
    </cofactor>
    <text evidence="13">Binds 2 Cu(2+) ions per subunit.</text>
</comment>
<gene>
    <name evidence="18" type="ORF">LPLAT_LOCUS14026</name>
</gene>
<dbReference type="PRINTS" id="PR00790">
    <property type="entry name" value="PAMONOXGNASE"/>
</dbReference>
<keyword evidence="19" id="KW-1185">Reference proteome</keyword>
<keyword evidence="7" id="KW-0560">Oxidoreductase</keyword>
<dbReference type="PANTHER" id="PTHR10680">
    <property type="entry name" value="PEPTIDYL-GLYCINE ALPHA-AMIDATING MONOOXYGENASE"/>
    <property type="match status" value="1"/>
</dbReference>
<dbReference type="GO" id="GO:0005507">
    <property type="term" value="F:copper ion binding"/>
    <property type="evidence" value="ECO:0007669"/>
    <property type="project" value="InterPro"/>
</dbReference>